<sequence length="106" mass="12490">MNKNFNKIDKNKLNIINLKNKLELNYNSNNNSEPGSFRRLGNSSRKNQDEQQNNNQSNKDITFKNKEKLERAQTDESDNIWNFQQSHWPNQTQDYLLAIGLALSIY</sequence>
<protein>
    <submittedName>
        <fullName evidence="2">Uncharacterized protein</fullName>
    </submittedName>
</protein>
<accession>A0A0V0R6U4</accession>
<dbReference type="EMBL" id="LDAU01000040">
    <property type="protein sequence ID" value="KRX10074.1"/>
    <property type="molecule type" value="Genomic_DNA"/>
</dbReference>
<comment type="caution">
    <text evidence="2">The sequence shown here is derived from an EMBL/GenBank/DDBJ whole genome shotgun (WGS) entry which is preliminary data.</text>
</comment>
<dbReference type="AlphaFoldDB" id="A0A0V0R6U4"/>
<reference evidence="2 3" key="1">
    <citation type="journal article" date="2015" name="Sci. Rep.">
        <title>Genome of the facultative scuticociliatosis pathogen Pseudocohnilembus persalinus provides insight into its virulence through horizontal gene transfer.</title>
        <authorList>
            <person name="Xiong J."/>
            <person name="Wang G."/>
            <person name="Cheng J."/>
            <person name="Tian M."/>
            <person name="Pan X."/>
            <person name="Warren A."/>
            <person name="Jiang C."/>
            <person name="Yuan D."/>
            <person name="Miao W."/>
        </authorList>
    </citation>
    <scope>NUCLEOTIDE SEQUENCE [LARGE SCALE GENOMIC DNA]</scope>
    <source>
        <strain evidence="2">36N120E</strain>
    </source>
</reference>
<evidence type="ECO:0000313" key="2">
    <source>
        <dbReference type="EMBL" id="KRX10074.1"/>
    </source>
</evidence>
<organism evidence="2 3">
    <name type="scientific">Pseudocohnilembus persalinus</name>
    <name type="common">Ciliate</name>
    <dbReference type="NCBI Taxonomy" id="266149"/>
    <lineage>
        <taxon>Eukaryota</taxon>
        <taxon>Sar</taxon>
        <taxon>Alveolata</taxon>
        <taxon>Ciliophora</taxon>
        <taxon>Intramacronucleata</taxon>
        <taxon>Oligohymenophorea</taxon>
        <taxon>Scuticociliatia</taxon>
        <taxon>Philasterida</taxon>
        <taxon>Pseudocohnilembidae</taxon>
        <taxon>Pseudocohnilembus</taxon>
    </lineage>
</organism>
<dbReference type="InParanoid" id="A0A0V0R6U4"/>
<feature type="region of interest" description="Disordered" evidence="1">
    <location>
        <begin position="25"/>
        <end position="64"/>
    </location>
</feature>
<evidence type="ECO:0000256" key="1">
    <source>
        <dbReference type="SAM" id="MobiDB-lite"/>
    </source>
</evidence>
<keyword evidence="3" id="KW-1185">Reference proteome</keyword>
<proteinExistence type="predicted"/>
<dbReference type="Proteomes" id="UP000054937">
    <property type="component" value="Unassembled WGS sequence"/>
</dbReference>
<name>A0A0V0R6U4_PSEPJ</name>
<gene>
    <name evidence="2" type="ORF">PPERSA_08477</name>
</gene>
<evidence type="ECO:0000313" key="3">
    <source>
        <dbReference type="Proteomes" id="UP000054937"/>
    </source>
</evidence>